<keyword evidence="1" id="KW-0805">Transcription regulation</keyword>
<dbReference type="Gene3D" id="1.10.357.10">
    <property type="entry name" value="Tetracycline Repressor, domain 2"/>
    <property type="match status" value="1"/>
</dbReference>
<evidence type="ECO:0000313" key="6">
    <source>
        <dbReference type="EMBL" id="MBD8869899.1"/>
    </source>
</evidence>
<reference evidence="6" key="1">
    <citation type="submission" date="2020-09" db="EMBL/GenBank/DDBJ databases">
        <title>Nocardioides sp. strain MJB4 16S ribosomal RNA gene Genome sequencing and assembly.</title>
        <authorList>
            <person name="Kim I."/>
        </authorList>
    </citation>
    <scope>NUCLEOTIDE SEQUENCE</scope>
    <source>
        <strain evidence="6">MJB4</strain>
    </source>
</reference>
<accession>A0A927K480</accession>
<dbReference type="GO" id="GO:0003700">
    <property type="term" value="F:DNA-binding transcription factor activity"/>
    <property type="evidence" value="ECO:0007669"/>
    <property type="project" value="TreeGrafter"/>
</dbReference>
<feature type="DNA-binding region" description="H-T-H motif" evidence="4">
    <location>
        <begin position="30"/>
        <end position="49"/>
    </location>
</feature>
<dbReference type="PANTHER" id="PTHR30055:SF234">
    <property type="entry name" value="HTH-TYPE TRANSCRIPTIONAL REGULATOR BETI"/>
    <property type="match status" value="1"/>
</dbReference>
<evidence type="ECO:0000256" key="1">
    <source>
        <dbReference type="ARBA" id="ARBA00023015"/>
    </source>
</evidence>
<gene>
    <name evidence="6" type="ORF">IE331_09715</name>
</gene>
<keyword evidence="3" id="KW-0804">Transcription</keyword>
<dbReference type="InterPro" id="IPR001647">
    <property type="entry name" value="HTH_TetR"/>
</dbReference>
<dbReference type="RefSeq" id="WP_192142897.1">
    <property type="nucleotide sequence ID" value="NZ_JACYXZ010000002.1"/>
</dbReference>
<dbReference type="AlphaFoldDB" id="A0A927K480"/>
<name>A0A927K480_9ACTN</name>
<keyword evidence="7" id="KW-1185">Reference proteome</keyword>
<dbReference type="PANTHER" id="PTHR30055">
    <property type="entry name" value="HTH-TYPE TRANSCRIPTIONAL REGULATOR RUTR"/>
    <property type="match status" value="1"/>
</dbReference>
<dbReference type="InterPro" id="IPR036271">
    <property type="entry name" value="Tet_transcr_reg_TetR-rel_C_sf"/>
</dbReference>
<feature type="domain" description="HTH tetR-type" evidence="5">
    <location>
        <begin position="7"/>
        <end position="67"/>
    </location>
</feature>
<dbReference type="PRINTS" id="PR00455">
    <property type="entry name" value="HTHTETR"/>
</dbReference>
<dbReference type="Proteomes" id="UP000616839">
    <property type="component" value="Unassembled WGS sequence"/>
</dbReference>
<protein>
    <submittedName>
        <fullName evidence="6">TetR family transcriptional regulator</fullName>
    </submittedName>
</protein>
<dbReference type="SUPFAM" id="SSF48498">
    <property type="entry name" value="Tetracyclin repressor-like, C-terminal domain"/>
    <property type="match status" value="1"/>
</dbReference>
<evidence type="ECO:0000256" key="3">
    <source>
        <dbReference type="ARBA" id="ARBA00023163"/>
    </source>
</evidence>
<organism evidence="6 7">
    <name type="scientific">Nocardioides donggukensis</name>
    <dbReference type="NCBI Taxonomy" id="2774019"/>
    <lineage>
        <taxon>Bacteria</taxon>
        <taxon>Bacillati</taxon>
        <taxon>Actinomycetota</taxon>
        <taxon>Actinomycetes</taxon>
        <taxon>Propionibacteriales</taxon>
        <taxon>Nocardioidaceae</taxon>
        <taxon>Nocardioides</taxon>
    </lineage>
</organism>
<evidence type="ECO:0000256" key="4">
    <source>
        <dbReference type="PROSITE-ProRule" id="PRU00335"/>
    </source>
</evidence>
<keyword evidence="2 4" id="KW-0238">DNA-binding</keyword>
<sequence>MGYLKAADREQQIVEAAIRVLSDVGVPGTTLRAVAAEAGIPLGTLHYAFPSKDKLLRAVIGVVTDEIATTLRQGLVLDRGVEHALRHGVLNFWNTLVESEIGLQIMQYELTTYALRSEGPGGLASLQYERYTSLVTEFCEQAAKAAEERCAIGFDSLGRVTLALIDGLILQYVVRPDHDRALRDLNHALDMVIALADPRPVASERRRA</sequence>
<dbReference type="Pfam" id="PF00440">
    <property type="entry name" value="TetR_N"/>
    <property type="match status" value="1"/>
</dbReference>
<evidence type="ECO:0000313" key="7">
    <source>
        <dbReference type="Proteomes" id="UP000616839"/>
    </source>
</evidence>
<proteinExistence type="predicted"/>
<dbReference type="InterPro" id="IPR050109">
    <property type="entry name" value="HTH-type_TetR-like_transc_reg"/>
</dbReference>
<dbReference type="SUPFAM" id="SSF46689">
    <property type="entry name" value="Homeodomain-like"/>
    <property type="match status" value="1"/>
</dbReference>
<dbReference type="GO" id="GO:0000976">
    <property type="term" value="F:transcription cis-regulatory region binding"/>
    <property type="evidence" value="ECO:0007669"/>
    <property type="project" value="TreeGrafter"/>
</dbReference>
<comment type="caution">
    <text evidence="6">The sequence shown here is derived from an EMBL/GenBank/DDBJ whole genome shotgun (WGS) entry which is preliminary data.</text>
</comment>
<evidence type="ECO:0000259" key="5">
    <source>
        <dbReference type="PROSITE" id="PS50977"/>
    </source>
</evidence>
<evidence type="ECO:0000256" key="2">
    <source>
        <dbReference type="ARBA" id="ARBA00023125"/>
    </source>
</evidence>
<dbReference type="PROSITE" id="PS50977">
    <property type="entry name" value="HTH_TETR_2"/>
    <property type="match status" value="1"/>
</dbReference>
<dbReference type="EMBL" id="JACYXZ010000002">
    <property type="protein sequence ID" value="MBD8869899.1"/>
    <property type="molecule type" value="Genomic_DNA"/>
</dbReference>
<dbReference type="InterPro" id="IPR009057">
    <property type="entry name" value="Homeodomain-like_sf"/>
</dbReference>